<evidence type="ECO:0000259" key="3">
    <source>
        <dbReference type="PROSITE" id="PS50011"/>
    </source>
</evidence>
<dbReference type="CDD" id="cd00180">
    <property type="entry name" value="PKc"/>
    <property type="match status" value="1"/>
</dbReference>
<dbReference type="InterPro" id="IPR011009">
    <property type="entry name" value="Kinase-like_dom_sf"/>
</dbReference>
<feature type="domain" description="Protein kinase" evidence="3">
    <location>
        <begin position="5"/>
        <end position="271"/>
    </location>
</feature>
<evidence type="ECO:0000256" key="2">
    <source>
        <dbReference type="ARBA" id="ARBA00022840"/>
    </source>
</evidence>
<name>A0ABP7MIM3_9GAMM</name>
<proteinExistence type="predicted"/>
<organism evidence="4 5">
    <name type="scientific">Litoribacillus peritrichatus</name>
    <dbReference type="NCBI Taxonomy" id="718191"/>
    <lineage>
        <taxon>Bacteria</taxon>
        <taxon>Pseudomonadati</taxon>
        <taxon>Pseudomonadota</taxon>
        <taxon>Gammaproteobacteria</taxon>
        <taxon>Oceanospirillales</taxon>
        <taxon>Oceanospirillaceae</taxon>
        <taxon>Litoribacillus</taxon>
    </lineage>
</organism>
<dbReference type="Proteomes" id="UP001501565">
    <property type="component" value="Unassembled WGS sequence"/>
</dbReference>
<sequence>MAALFNTHEGLNPGLVDRDVYTEYQSLPLPIGKGVWRWWHWPSEQWHCIKVRSHKSGRYLLDNECQLLAGIQSRYVPRLIEKVTTPDQTMMVSSYANGPTLASVIRQQGAGFEGCSQVMMQLVDALVECHRSRIVHCDLKPNNLILSGSTIQLIDFGHSMDIGRDITKLPYRGFSPSYSHPALKDGKTAVTPDFDWYAFFVVMHVSFYGKLPALNRAPSTPLMGVFESMIQRSGLPKLYQRYLTQQLADLDLRLSQKLTTKNEADENKHRN</sequence>
<dbReference type="PROSITE" id="PS50011">
    <property type="entry name" value="PROTEIN_KINASE_DOM"/>
    <property type="match status" value="1"/>
</dbReference>
<dbReference type="PANTHER" id="PTHR24346:SF30">
    <property type="entry name" value="MATERNAL EMBRYONIC LEUCINE ZIPPER KINASE"/>
    <property type="match status" value="1"/>
</dbReference>
<keyword evidence="5" id="KW-1185">Reference proteome</keyword>
<protein>
    <recommendedName>
        <fullName evidence="3">Protein kinase domain-containing protein</fullName>
    </recommendedName>
</protein>
<dbReference type="EMBL" id="BAABBN010000007">
    <property type="protein sequence ID" value="GAA3924106.1"/>
    <property type="molecule type" value="Genomic_DNA"/>
</dbReference>
<reference evidence="5" key="1">
    <citation type="journal article" date="2019" name="Int. J. Syst. Evol. Microbiol.">
        <title>The Global Catalogue of Microorganisms (GCM) 10K type strain sequencing project: providing services to taxonomists for standard genome sequencing and annotation.</title>
        <authorList>
            <consortium name="The Broad Institute Genomics Platform"/>
            <consortium name="The Broad Institute Genome Sequencing Center for Infectious Disease"/>
            <person name="Wu L."/>
            <person name="Ma J."/>
        </authorList>
    </citation>
    <scope>NUCLEOTIDE SEQUENCE [LARGE SCALE GENOMIC DNA]</scope>
    <source>
        <strain evidence="5">JCM 17551</strain>
    </source>
</reference>
<keyword evidence="2" id="KW-0067">ATP-binding</keyword>
<dbReference type="InterPro" id="IPR008271">
    <property type="entry name" value="Ser/Thr_kinase_AS"/>
</dbReference>
<dbReference type="SMART" id="SM00220">
    <property type="entry name" value="S_TKc"/>
    <property type="match status" value="1"/>
</dbReference>
<dbReference type="InterPro" id="IPR000719">
    <property type="entry name" value="Prot_kinase_dom"/>
</dbReference>
<dbReference type="SUPFAM" id="SSF56112">
    <property type="entry name" value="Protein kinase-like (PK-like)"/>
    <property type="match status" value="1"/>
</dbReference>
<accession>A0ABP7MIM3</accession>
<comment type="caution">
    <text evidence="4">The sequence shown here is derived from an EMBL/GenBank/DDBJ whole genome shotgun (WGS) entry which is preliminary data.</text>
</comment>
<keyword evidence="1" id="KW-0547">Nucleotide-binding</keyword>
<dbReference type="Gene3D" id="1.10.510.10">
    <property type="entry name" value="Transferase(Phosphotransferase) domain 1"/>
    <property type="match status" value="1"/>
</dbReference>
<gene>
    <name evidence="4" type="ORF">GCM10022277_19880</name>
</gene>
<dbReference type="Pfam" id="PF00069">
    <property type="entry name" value="Pkinase"/>
    <property type="match status" value="1"/>
</dbReference>
<dbReference type="PROSITE" id="PS00108">
    <property type="entry name" value="PROTEIN_KINASE_ST"/>
    <property type="match status" value="1"/>
</dbReference>
<evidence type="ECO:0000256" key="1">
    <source>
        <dbReference type="ARBA" id="ARBA00022741"/>
    </source>
</evidence>
<dbReference type="PANTHER" id="PTHR24346">
    <property type="entry name" value="MAP/MICROTUBULE AFFINITY-REGULATING KINASE"/>
    <property type="match status" value="1"/>
</dbReference>
<evidence type="ECO:0000313" key="4">
    <source>
        <dbReference type="EMBL" id="GAA3924106.1"/>
    </source>
</evidence>
<evidence type="ECO:0000313" key="5">
    <source>
        <dbReference type="Proteomes" id="UP001501565"/>
    </source>
</evidence>
<dbReference type="RefSeq" id="WP_344798104.1">
    <property type="nucleotide sequence ID" value="NZ_BAABBN010000007.1"/>
</dbReference>